<name>E5D586_DERRT</name>
<dbReference type="AlphaFoldDB" id="E5D586"/>
<accession>E5D586</accession>
<feature type="domain" description="EGF-like" evidence="2">
    <location>
        <begin position="510"/>
        <end position="549"/>
    </location>
</feature>
<feature type="domain" description="EGF-like" evidence="2">
    <location>
        <begin position="598"/>
        <end position="637"/>
    </location>
</feature>
<keyword evidence="1" id="KW-0732">Signal</keyword>
<protein>
    <submittedName>
        <fullName evidence="3">Dr86 protein</fullName>
    </submittedName>
</protein>
<feature type="domain" description="EGF-like" evidence="2">
    <location>
        <begin position="38"/>
        <end position="81"/>
    </location>
</feature>
<feature type="domain" description="EGF-like" evidence="2">
    <location>
        <begin position="274"/>
        <end position="316"/>
    </location>
</feature>
<proteinExistence type="evidence at transcript level"/>
<reference evidence="3" key="1">
    <citation type="journal article" date="2010" name="Int. J. Parasitol.">
        <title>Bm86 homologues and novel ATAQ proteins with multiple epidermal growth factor (EGF)-like domains from hard and soft ticks.</title>
        <authorList>
            <person name="Nijhof A.M."/>
            <person name="Balk J.A."/>
            <person name="Postigo M."/>
            <person name="Rhebergen A.M."/>
            <person name="Taoufik A."/>
            <person name="Jongejan F."/>
        </authorList>
    </citation>
    <scope>NUCLEOTIDE SEQUENCE</scope>
</reference>
<feature type="domain" description="EGF-like" evidence="2">
    <location>
        <begin position="85"/>
        <end position="119"/>
    </location>
</feature>
<dbReference type="InterPro" id="IPR000742">
    <property type="entry name" value="EGF"/>
</dbReference>
<organism evidence="3">
    <name type="scientific">Dermacentor reticulatus</name>
    <name type="common">Ornate cow tick</name>
    <name type="synonym">Acarus reticulatus</name>
    <dbReference type="NCBI Taxonomy" id="57047"/>
    <lineage>
        <taxon>Eukaryota</taxon>
        <taxon>Metazoa</taxon>
        <taxon>Ecdysozoa</taxon>
        <taxon>Arthropoda</taxon>
        <taxon>Chelicerata</taxon>
        <taxon>Arachnida</taxon>
        <taxon>Acari</taxon>
        <taxon>Parasitiformes</taxon>
        <taxon>Ixodida</taxon>
        <taxon>Ixodoidea</taxon>
        <taxon>Ixodidae</taxon>
        <taxon>Rhipicephalinae</taxon>
        <taxon>Dermacentor</taxon>
    </lineage>
</organism>
<feature type="signal peptide" evidence="1">
    <location>
        <begin position="1"/>
        <end position="19"/>
    </location>
</feature>
<evidence type="ECO:0000313" key="3">
    <source>
        <dbReference type="EMBL" id="ADR01313.1"/>
    </source>
</evidence>
<sequence>MRSLILLVAAISLIGGCASKDIPHVAPQDPPALTPPPVCSDFGNKFCDTAKCEMVPGKTDAFVCRCERNDTYYDAAERTCLFKRTCKTTECTIGTCFETGINKARCGCPNMDYLTVNCQIRDFFIEDCKSKGGTAVLRKDWYSGAKCDCGEWAVMDSNKSKCVPTTCLRPDLTCKDLCENKLLEKDNRCCQGWNSEDCSVVPQDGTYCSPGSIMVKGGNCQDACTAKEAKFVCANGCRKTQSSTRAYECQCERDYVVAEDGITCKYSAVWMTNSCNEEEKKTCLSSQTCYLEKNKPICKCPHNHQLVNGECTSRCTENKCHEKFMDCGVYIDRQSCFCPWKSRKPGQVYNNECILREYYYTVSFTPNITLDANNCHLYTGLVVEAIKTSIGKEVFMVEILNCTQKIKARLISANPLSKYLLKRLQTCEHPDGDLCMLYPKLPIKKDTATEIEEEDLCDSLLKTQEEAYNGQNECVKVENFFWFKCAAGFRAVDYVTRGRLRRSICEPGVSCTPRKELECSKKGQICVYENKESKCQCLPGTVAGQDGCSAEVPDSCNEEESNECRSNGQRCVLENQKAVCKEASNTPAPKEVDPAPSQCSEEVRKKCTEKGAECVTADGKAVCKCPEGKVETSQGCSDPGPSSAVTVSSTTLLLLAAMTAAAAA</sequence>
<feature type="domain" description="EGF-like" evidence="2">
    <location>
        <begin position="223"/>
        <end position="265"/>
    </location>
</feature>
<dbReference type="PROSITE" id="PS51257">
    <property type="entry name" value="PROKAR_LIPOPROTEIN"/>
    <property type="match status" value="1"/>
</dbReference>
<dbReference type="EMBL" id="GU144601">
    <property type="protein sequence ID" value="ADR01313.1"/>
    <property type="molecule type" value="mRNA"/>
</dbReference>
<evidence type="ECO:0000256" key="1">
    <source>
        <dbReference type="SAM" id="SignalP"/>
    </source>
</evidence>
<feature type="chain" id="PRO_5003196361" evidence="1">
    <location>
        <begin position="20"/>
        <end position="664"/>
    </location>
</feature>
<dbReference type="SMART" id="SM00181">
    <property type="entry name" value="EGF"/>
    <property type="match status" value="6"/>
</dbReference>
<evidence type="ECO:0000259" key="2">
    <source>
        <dbReference type="SMART" id="SM00181"/>
    </source>
</evidence>